<sequence length="409" mass="44487">MRSEELLDAPHVDVPTIPAPVDVLPSLVAAGRVAPVVKVDYYGGTAWAVTDMELARAAFTDRRLSKDIELTPEWMRRVTGVMIGSQPRADVARTMVMSEGPEHARIRRLHARVFTPRNTERWGARLAALAEELLDGLSGELNLMERYAYPLPLAFIGEMLGLRPEMYAVMRRATDAIIYSPKQEERAGGVGALAGAVAGWAADPGPLAEGLITGLLDAVDGEEAITPDEVVTWTVGLVMAGYESTASLISAGILEALGRDAGARPRTPEQIDGWIEETLRVHPPFPHATWRFATEDVNLGGYLIPAGAPVQINVAAANRCPHHERTGEFDPEAGRGHISFGLGHHYCLGAPLARLEARIALTAFFRRFPHARLSERTEVGWESEWMTRRISVLPVVLAGPTPNPEGMTP</sequence>
<gene>
    <name evidence="3" type="ORF">GCM10009560_48510</name>
</gene>
<evidence type="ECO:0000256" key="1">
    <source>
        <dbReference type="ARBA" id="ARBA00010617"/>
    </source>
</evidence>
<evidence type="ECO:0000313" key="3">
    <source>
        <dbReference type="EMBL" id="GAA0938505.1"/>
    </source>
</evidence>
<protein>
    <submittedName>
        <fullName evidence="3">Cytochrome P450</fullName>
    </submittedName>
</protein>
<dbReference type="PANTHER" id="PTHR46696">
    <property type="entry name" value="P450, PUTATIVE (EUROFUNG)-RELATED"/>
    <property type="match status" value="1"/>
</dbReference>
<keyword evidence="2" id="KW-0479">Metal-binding</keyword>
<dbReference type="InterPro" id="IPR036396">
    <property type="entry name" value="Cyt_P450_sf"/>
</dbReference>
<dbReference type="PROSITE" id="PS00086">
    <property type="entry name" value="CYTOCHROME_P450"/>
    <property type="match status" value="1"/>
</dbReference>
<dbReference type="PRINTS" id="PR00385">
    <property type="entry name" value="P450"/>
</dbReference>
<reference evidence="4" key="1">
    <citation type="journal article" date="2019" name="Int. J. Syst. Evol. Microbiol.">
        <title>The Global Catalogue of Microorganisms (GCM) 10K type strain sequencing project: providing services to taxonomists for standard genome sequencing and annotation.</title>
        <authorList>
            <consortium name="The Broad Institute Genomics Platform"/>
            <consortium name="The Broad Institute Genome Sequencing Center for Infectious Disease"/>
            <person name="Wu L."/>
            <person name="Ma J."/>
        </authorList>
    </citation>
    <scope>NUCLEOTIDE SEQUENCE [LARGE SCALE GENOMIC DNA]</scope>
    <source>
        <strain evidence="4">JCM 11136</strain>
    </source>
</reference>
<dbReference type="SUPFAM" id="SSF48264">
    <property type="entry name" value="Cytochrome P450"/>
    <property type="match status" value="1"/>
</dbReference>
<keyword evidence="2" id="KW-0349">Heme</keyword>
<proteinExistence type="inferred from homology"/>
<keyword evidence="2" id="KW-0408">Iron</keyword>
<dbReference type="InterPro" id="IPR001128">
    <property type="entry name" value="Cyt_P450"/>
</dbReference>
<evidence type="ECO:0000256" key="2">
    <source>
        <dbReference type="RuleBase" id="RU000461"/>
    </source>
</evidence>
<dbReference type="Proteomes" id="UP001501578">
    <property type="component" value="Unassembled WGS sequence"/>
</dbReference>
<dbReference type="InterPro" id="IPR017972">
    <property type="entry name" value="Cyt_P450_CS"/>
</dbReference>
<evidence type="ECO:0000313" key="4">
    <source>
        <dbReference type="Proteomes" id="UP001501578"/>
    </source>
</evidence>
<comment type="similarity">
    <text evidence="1 2">Belongs to the cytochrome P450 family.</text>
</comment>
<comment type="caution">
    <text evidence="3">The sequence shown here is derived from an EMBL/GenBank/DDBJ whole genome shotgun (WGS) entry which is preliminary data.</text>
</comment>
<accession>A0ABP4ALU8</accession>
<dbReference type="Pfam" id="PF00067">
    <property type="entry name" value="p450"/>
    <property type="match status" value="1"/>
</dbReference>
<keyword evidence="4" id="KW-1185">Reference proteome</keyword>
<name>A0ABP4ALU8_9ACTN</name>
<organism evidence="3 4">
    <name type="scientific">Nonomuraea longicatena</name>
    <dbReference type="NCBI Taxonomy" id="83682"/>
    <lineage>
        <taxon>Bacteria</taxon>
        <taxon>Bacillati</taxon>
        <taxon>Actinomycetota</taxon>
        <taxon>Actinomycetes</taxon>
        <taxon>Streptosporangiales</taxon>
        <taxon>Streptosporangiaceae</taxon>
        <taxon>Nonomuraea</taxon>
    </lineage>
</organism>
<dbReference type="PANTHER" id="PTHR46696:SF1">
    <property type="entry name" value="CYTOCHROME P450 YJIB-RELATED"/>
    <property type="match status" value="1"/>
</dbReference>
<dbReference type="PRINTS" id="PR00359">
    <property type="entry name" value="BP450"/>
</dbReference>
<dbReference type="RefSeq" id="WP_343952281.1">
    <property type="nucleotide sequence ID" value="NZ_BAAAHQ010000024.1"/>
</dbReference>
<dbReference type="InterPro" id="IPR002397">
    <property type="entry name" value="Cyt_P450_B"/>
</dbReference>
<dbReference type="Gene3D" id="1.10.630.10">
    <property type="entry name" value="Cytochrome P450"/>
    <property type="match status" value="1"/>
</dbReference>
<keyword evidence="2" id="KW-0503">Monooxygenase</keyword>
<keyword evidence="2" id="KW-0560">Oxidoreductase</keyword>
<dbReference type="EMBL" id="BAAAHQ010000024">
    <property type="protein sequence ID" value="GAA0938505.1"/>
    <property type="molecule type" value="Genomic_DNA"/>
</dbReference>